<gene>
    <name evidence="1" type="ORF">CGW93_04880</name>
</gene>
<dbReference type="Proteomes" id="UP000216312">
    <property type="component" value="Unassembled WGS sequence"/>
</dbReference>
<comment type="caution">
    <text evidence="1">The sequence shown here is derived from an EMBL/GenBank/DDBJ whole genome shotgun (WGS) entry which is preliminary data.</text>
</comment>
<dbReference type="EMBL" id="NMUJ01000075">
    <property type="protein sequence ID" value="OYV02567.1"/>
    <property type="molecule type" value="Genomic_DNA"/>
</dbReference>
<evidence type="ECO:0000313" key="2">
    <source>
        <dbReference type="Proteomes" id="UP000216312"/>
    </source>
</evidence>
<dbReference type="AlphaFoldDB" id="A0A257LSC3"/>
<feature type="non-terminal residue" evidence="1">
    <location>
        <position position="64"/>
    </location>
</feature>
<organism evidence="1 2">
    <name type="scientific">candidate division WOR-3 bacterium 4484_18</name>
    <dbReference type="NCBI Taxonomy" id="2020626"/>
    <lineage>
        <taxon>Bacteria</taxon>
        <taxon>Bacteria division WOR-3</taxon>
    </lineage>
</organism>
<reference evidence="2" key="1">
    <citation type="submission" date="2017-07" db="EMBL/GenBank/DDBJ databases">
        <title>Novel pathways for hydrocarbon cycling and metabolic interdependencies in hydrothermal sediment communities.</title>
        <authorList>
            <person name="Dombrowski N."/>
            <person name="Seitz K."/>
            <person name="Teske A."/>
            <person name="Baker B."/>
        </authorList>
    </citation>
    <scope>NUCLEOTIDE SEQUENCE [LARGE SCALE GENOMIC DNA]</scope>
</reference>
<protein>
    <submittedName>
        <fullName evidence="1">Uncharacterized protein</fullName>
    </submittedName>
</protein>
<name>A0A257LSC3_UNCW3</name>
<evidence type="ECO:0000313" key="1">
    <source>
        <dbReference type="EMBL" id="OYV02567.1"/>
    </source>
</evidence>
<proteinExistence type="predicted"/>
<sequence length="64" mass="7060">MMGPIGRFQVMAVLQAARAHLLGLPIESAKSFGLNRAIFYAAAKRGFKKKGPPPELRLEKLRIP</sequence>
<accession>A0A257LSC3</accession>